<accession>A0A0M3J990</accession>
<keyword evidence="2" id="KW-1185">Reference proteome</keyword>
<name>A0A0M3J990_ANISI</name>
<proteinExistence type="predicted"/>
<sequence length="114" mass="11062">MPPISASDCDRDSRQVAGVVNLPSNTMVVNAMASSATPLASAGPPTSSSSSTSSRSSAASAVSYCGAGDGGEGGGGAWPNAAAATAVARQANLGPLLFDCAICAVLGEFWVANL</sequence>
<reference evidence="1 2" key="2">
    <citation type="submission" date="2018-11" db="EMBL/GenBank/DDBJ databases">
        <authorList>
            <consortium name="Pathogen Informatics"/>
        </authorList>
    </citation>
    <scope>NUCLEOTIDE SEQUENCE [LARGE SCALE GENOMIC DNA]</scope>
</reference>
<dbReference type="EMBL" id="UYRR01006584">
    <property type="protein sequence ID" value="VDK22758.1"/>
    <property type="molecule type" value="Genomic_DNA"/>
</dbReference>
<dbReference type="WBParaSite" id="ASIM_0000415101-mRNA-1">
    <property type="protein sequence ID" value="ASIM_0000415101-mRNA-1"/>
    <property type="gene ID" value="ASIM_0000415101"/>
</dbReference>
<reference evidence="3" key="1">
    <citation type="submission" date="2017-02" db="UniProtKB">
        <authorList>
            <consortium name="WormBaseParasite"/>
        </authorList>
    </citation>
    <scope>IDENTIFICATION</scope>
</reference>
<evidence type="ECO:0000313" key="3">
    <source>
        <dbReference type="WBParaSite" id="ASIM_0000415101-mRNA-1"/>
    </source>
</evidence>
<evidence type="ECO:0000313" key="2">
    <source>
        <dbReference type="Proteomes" id="UP000267096"/>
    </source>
</evidence>
<organism evidence="3">
    <name type="scientific">Anisakis simplex</name>
    <name type="common">Herring worm</name>
    <dbReference type="NCBI Taxonomy" id="6269"/>
    <lineage>
        <taxon>Eukaryota</taxon>
        <taxon>Metazoa</taxon>
        <taxon>Ecdysozoa</taxon>
        <taxon>Nematoda</taxon>
        <taxon>Chromadorea</taxon>
        <taxon>Rhabditida</taxon>
        <taxon>Spirurina</taxon>
        <taxon>Ascaridomorpha</taxon>
        <taxon>Ascaridoidea</taxon>
        <taxon>Anisakidae</taxon>
        <taxon>Anisakis</taxon>
        <taxon>Anisakis simplex complex</taxon>
    </lineage>
</organism>
<protein>
    <submittedName>
        <fullName evidence="1 3">Uncharacterized protein</fullName>
    </submittedName>
</protein>
<evidence type="ECO:0000313" key="1">
    <source>
        <dbReference type="EMBL" id="VDK22758.1"/>
    </source>
</evidence>
<dbReference type="Proteomes" id="UP000267096">
    <property type="component" value="Unassembled WGS sequence"/>
</dbReference>
<dbReference type="AlphaFoldDB" id="A0A0M3J990"/>
<gene>
    <name evidence="1" type="ORF">ASIM_LOCUS3976</name>
</gene>